<evidence type="ECO:0000259" key="1">
    <source>
        <dbReference type="SMART" id="SM00873"/>
    </source>
</evidence>
<dbReference type="PANTHER" id="PTHR39209">
    <property type="match status" value="1"/>
</dbReference>
<dbReference type="RefSeq" id="WP_161707953.1">
    <property type="nucleotide sequence ID" value="NZ_JAABLQ010000001.1"/>
</dbReference>
<reference evidence="3" key="1">
    <citation type="submission" date="2020-01" db="EMBL/GenBank/DDBJ databases">
        <authorList>
            <person name="Fang Y."/>
            <person name="Sun R."/>
            <person name="Nie L."/>
            <person name="He J."/>
            <person name="Hao L."/>
            <person name="Wang L."/>
            <person name="Su S."/>
            <person name="Lv E."/>
            <person name="Zhang Z."/>
            <person name="Xie R."/>
            <person name="Liu H."/>
        </authorList>
    </citation>
    <scope>NUCLEOTIDE SEQUENCE [LARGE SCALE GENOMIC DNA]</scope>
    <source>
        <strain evidence="3">XCT-53</strain>
    </source>
</reference>
<dbReference type="GO" id="GO:0004826">
    <property type="term" value="F:phenylalanine-tRNA ligase activity"/>
    <property type="evidence" value="ECO:0007669"/>
    <property type="project" value="InterPro"/>
</dbReference>
<dbReference type="Pfam" id="PF03483">
    <property type="entry name" value="B3_4"/>
    <property type="match status" value="1"/>
</dbReference>
<dbReference type="AlphaFoldDB" id="A0A7X5F0G9"/>
<comment type="caution">
    <text evidence="2">The sequence shown here is derived from an EMBL/GenBank/DDBJ whole genome shotgun (WGS) entry which is preliminary data.</text>
</comment>
<dbReference type="EMBL" id="JAABLQ010000001">
    <property type="protein sequence ID" value="NBN77498.1"/>
    <property type="molecule type" value="Genomic_DNA"/>
</dbReference>
<protein>
    <recommendedName>
        <fullName evidence="1">B3/B4 tRNA-binding domain-containing protein</fullName>
    </recommendedName>
</protein>
<evidence type="ECO:0000313" key="3">
    <source>
        <dbReference type="Proteomes" id="UP000586722"/>
    </source>
</evidence>
<sequence length="229" mass="25033">MQHFSHDPALLDRFPDLRVGARILTLTSALFPEALDPTPHLDRARARLDRAPESEFTSIRAWRAAYAAMGFKPTQYRSAAEALLRRLRIDGALPNLHPVIDFGNAVSAAHGIPLAIFDLGRITGNLTVTFARGDEAFESFGGAQEPPEAGEVIYRDDTGEAHARRWVHRQGQRSAFSPATRQALLVAEALHPGADADVDAMMSELERAFTAAGASLRQELRWDGTCPAP</sequence>
<dbReference type="PANTHER" id="PTHR39209:SF2">
    <property type="entry name" value="CYTOPLASMIC PROTEIN"/>
    <property type="match status" value="1"/>
</dbReference>
<dbReference type="GO" id="GO:0003723">
    <property type="term" value="F:RNA binding"/>
    <property type="evidence" value="ECO:0007669"/>
    <property type="project" value="InterPro"/>
</dbReference>
<dbReference type="SUPFAM" id="SSF56037">
    <property type="entry name" value="PheT/TilS domain"/>
    <property type="match status" value="1"/>
</dbReference>
<dbReference type="Proteomes" id="UP000586722">
    <property type="component" value="Unassembled WGS sequence"/>
</dbReference>
<gene>
    <name evidence="2" type="ORF">GWI72_04370</name>
</gene>
<proteinExistence type="predicted"/>
<accession>A0A7X5F0G9</accession>
<dbReference type="Gene3D" id="3.50.40.10">
    <property type="entry name" value="Phenylalanyl-trna Synthetase, Chain B, domain 3"/>
    <property type="match status" value="1"/>
</dbReference>
<name>A0A7X5F0G9_9HYPH</name>
<feature type="domain" description="B3/B4 tRNA-binding" evidence="1">
    <location>
        <begin position="60"/>
        <end position="214"/>
    </location>
</feature>
<dbReference type="InterPro" id="IPR005146">
    <property type="entry name" value="B3/B4_tRNA-bd"/>
</dbReference>
<organism evidence="2 3">
    <name type="scientific">Pannonibacter tanglangensis</name>
    <dbReference type="NCBI Taxonomy" id="2750084"/>
    <lineage>
        <taxon>Bacteria</taxon>
        <taxon>Pseudomonadati</taxon>
        <taxon>Pseudomonadota</taxon>
        <taxon>Alphaproteobacteria</taxon>
        <taxon>Hyphomicrobiales</taxon>
        <taxon>Stappiaceae</taxon>
        <taxon>Pannonibacter</taxon>
    </lineage>
</organism>
<dbReference type="SMART" id="SM00873">
    <property type="entry name" value="B3_4"/>
    <property type="match status" value="1"/>
</dbReference>
<keyword evidence="3" id="KW-1185">Reference proteome</keyword>
<evidence type="ECO:0000313" key="2">
    <source>
        <dbReference type="EMBL" id="NBN77498.1"/>
    </source>
</evidence>
<dbReference type="InterPro" id="IPR020825">
    <property type="entry name" value="Phe-tRNA_synthase-like_B3/B4"/>
</dbReference>